<organism evidence="5 6">
    <name type="scientific">Pedococcus badiiscoriae</name>
    <dbReference type="NCBI Taxonomy" id="642776"/>
    <lineage>
        <taxon>Bacteria</taxon>
        <taxon>Bacillati</taxon>
        <taxon>Actinomycetota</taxon>
        <taxon>Actinomycetes</taxon>
        <taxon>Micrococcales</taxon>
        <taxon>Intrasporangiaceae</taxon>
        <taxon>Pedococcus</taxon>
    </lineage>
</organism>
<evidence type="ECO:0000256" key="2">
    <source>
        <dbReference type="ARBA" id="ARBA00023125"/>
    </source>
</evidence>
<evidence type="ECO:0000313" key="6">
    <source>
        <dbReference type="Proteomes" id="UP000573599"/>
    </source>
</evidence>
<sequence length="268" mass="29456">MTAVPTRRERQRQATFDEIVDVARRLLRDGEDVSVRAVAQEMGLTPPALYRYVDSHAELMVRVARSIFEDVVATMTTARDAQAPDDPAAQIVASAAAFRTWALTNRHEFQLVFASATSTAPEDGSAPEPLVMTSLDACLPEESGVKLFGAFFSEIFGRLWVKYQFDIPADADLDPELLEVLRGEIKAPEVTDALGGPTPGAPTPGMIWMFERAWSRLYGTVTLEVFGHVHPAFISTGALFGATMLDIGRELSIEGEWPRLQAIARAQY</sequence>
<evidence type="ECO:0000256" key="1">
    <source>
        <dbReference type="ARBA" id="ARBA00023015"/>
    </source>
</evidence>
<dbReference type="SUPFAM" id="SSF48498">
    <property type="entry name" value="Tetracyclin repressor-like, C-terminal domain"/>
    <property type="match status" value="1"/>
</dbReference>
<dbReference type="PANTHER" id="PTHR30055">
    <property type="entry name" value="HTH-TYPE TRANSCRIPTIONAL REGULATOR RUTR"/>
    <property type="match status" value="1"/>
</dbReference>
<keyword evidence="3" id="KW-0804">Transcription</keyword>
<comment type="caution">
    <text evidence="5">The sequence shown here is derived from an EMBL/GenBank/DDBJ whole genome shotgun (WGS) entry which is preliminary data.</text>
</comment>
<reference evidence="5 6" key="1">
    <citation type="submission" date="2020-07" db="EMBL/GenBank/DDBJ databases">
        <title>Sequencing the genomes of 1000 actinobacteria strains.</title>
        <authorList>
            <person name="Klenk H.-P."/>
        </authorList>
    </citation>
    <scope>NUCLEOTIDE SEQUENCE [LARGE SCALE GENOMIC DNA]</scope>
    <source>
        <strain evidence="5 6">DSM 23987</strain>
    </source>
</reference>
<dbReference type="GO" id="GO:0003700">
    <property type="term" value="F:DNA-binding transcription factor activity"/>
    <property type="evidence" value="ECO:0007669"/>
    <property type="project" value="TreeGrafter"/>
</dbReference>
<name>A0A852WEB0_9MICO</name>
<dbReference type="PANTHER" id="PTHR30055:SF243">
    <property type="entry name" value="HTH-TYPE TRANSCRIPTIONAL REGULATOR RV1816"/>
    <property type="match status" value="1"/>
</dbReference>
<evidence type="ECO:0000259" key="4">
    <source>
        <dbReference type="Pfam" id="PF13305"/>
    </source>
</evidence>
<evidence type="ECO:0000256" key="3">
    <source>
        <dbReference type="ARBA" id="ARBA00023163"/>
    </source>
</evidence>
<dbReference type="InterPro" id="IPR025996">
    <property type="entry name" value="MT1864/Rv1816-like_C"/>
</dbReference>
<dbReference type="Pfam" id="PF13305">
    <property type="entry name" value="TetR_C_33"/>
    <property type="match status" value="1"/>
</dbReference>
<accession>A0A852WEB0</accession>
<dbReference type="RefSeq" id="WP_179420330.1">
    <property type="nucleotide sequence ID" value="NZ_JACCAB010000001.1"/>
</dbReference>
<dbReference type="InterPro" id="IPR009057">
    <property type="entry name" value="Homeodomain-like_sf"/>
</dbReference>
<dbReference type="GO" id="GO:0000976">
    <property type="term" value="F:transcription cis-regulatory region binding"/>
    <property type="evidence" value="ECO:0007669"/>
    <property type="project" value="TreeGrafter"/>
</dbReference>
<dbReference type="EMBL" id="JACCAB010000001">
    <property type="protein sequence ID" value="NYG05751.1"/>
    <property type="molecule type" value="Genomic_DNA"/>
</dbReference>
<dbReference type="Proteomes" id="UP000573599">
    <property type="component" value="Unassembled WGS sequence"/>
</dbReference>
<protein>
    <submittedName>
        <fullName evidence="5">AcrR family transcriptional regulator</fullName>
    </submittedName>
</protein>
<keyword evidence="1" id="KW-0805">Transcription regulation</keyword>
<keyword evidence="2" id="KW-0238">DNA-binding</keyword>
<dbReference type="InterPro" id="IPR050109">
    <property type="entry name" value="HTH-type_TetR-like_transc_reg"/>
</dbReference>
<dbReference type="InterPro" id="IPR036271">
    <property type="entry name" value="Tet_transcr_reg_TetR-rel_C_sf"/>
</dbReference>
<keyword evidence="6" id="KW-1185">Reference proteome</keyword>
<evidence type="ECO:0000313" key="5">
    <source>
        <dbReference type="EMBL" id="NYG05751.1"/>
    </source>
</evidence>
<dbReference type="AlphaFoldDB" id="A0A852WEB0"/>
<dbReference type="Gene3D" id="1.10.357.10">
    <property type="entry name" value="Tetracycline Repressor, domain 2"/>
    <property type="match status" value="1"/>
</dbReference>
<feature type="domain" description="HTH-type transcriptional regulator MT1864/Rv1816-like C-terminal" evidence="4">
    <location>
        <begin position="92"/>
        <end position="243"/>
    </location>
</feature>
<gene>
    <name evidence="5" type="ORF">BJ986_000238</name>
</gene>
<dbReference type="SUPFAM" id="SSF46689">
    <property type="entry name" value="Homeodomain-like"/>
    <property type="match status" value="1"/>
</dbReference>
<proteinExistence type="predicted"/>